<protein>
    <submittedName>
        <fullName evidence="1">Uncharacterized protein</fullName>
    </submittedName>
</protein>
<keyword evidence="2" id="KW-1185">Reference proteome</keyword>
<name>A0A3A5KZ22_9HYPH</name>
<accession>A0A3A5KZ22</accession>
<evidence type="ECO:0000313" key="1">
    <source>
        <dbReference type="EMBL" id="RJT38747.1"/>
    </source>
</evidence>
<dbReference type="Proteomes" id="UP000272706">
    <property type="component" value="Unassembled WGS sequence"/>
</dbReference>
<dbReference type="EMBL" id="QZWZ01000011">
    <property type="protein sequence ID" value="RJT38747.1"/>
    <property type="molecule type" value="Genomic_DNA"/>
</dbReference>
<organism evidence="1 2">
    <name type="scientific">Mesorhizobium waimense</name>
    <dbReference type="NCBI Taxonomy" id="1300307"/>
    <lineage>
        <taxon>Bacteria</taxon>
        <taxon>Pseudomonadati</taxon>
        <taxon>Pseudomonadota</taxon>
        <taxon>Alphaproteobacteria</taxon>
        <taxon>Hyphomicrobiales</taxon>
        <taxon>Phyllobacteriaceae</taxon>
        <taxon>Mesorhizobium</taxon>
    </lineage>
</organism>
<reference evidence="1 2" key="1">
    <citation type="submission" date="2018-09" db="EMBL/GenBank/DDBJ databases">
        <title>Mesorhizobium carmichaelinearum sp. nov. isolated from Carmichaelinea spp. root nodules in New Zealand.</title>
        <authorList>
            <person name="De Meyer S.E."/>
        </authorList>
    </citation>
    <scope>NUCLEOTIDE SEQUENCE [LARGE SCALE GENOMIC DNA]</scope>
    <source>
        <strain evidence="1 2">ICMP19557</strain>
    </source>
</reference>
<sequence>MQEWSAVRPPLDAQKDAPKNLNLRVMLPEIFGVMRKAGRIDWPDPVSKVQRAIRNRPWTVMGQDCRMLVRPPCRLTELPVVLPVAAQERKPGKGLRAP</sequence>
<evidence type="ECO:0000313" key="2">
    <source>
        <dbReference type="Proteomes" id="UP000272706"/>
    </source>
</evidence>
<comment type="caution">
    <text evidence="1">The sequence shown here is derived from an EMBL/GenBank/DDBJ whole genome shotgun (WGS) entry which is preliminary data.</text>
</comment>
<gene>
    <name evidence="1" type="ORF">D3227_15925</name>
</gene>
<dbReference type="AlphaFoldDB" id="A0A3A5KZ22"/>
<proteinExistence type="predicted"/>